<feature type="region of interest" description="Disordered" evidence="5">
    <location>
        <begin position="183"/>
        <end position="205"/>
    </location>
</feature>
<dbReference type="Proteomes" id="UP000728032">
    <property type="component" value="Unassembled WGS sequence"/>
</dbReference>
<sequence>MSSADNTRRLEGDVEVTLGDQKLINRFARLNAKCEELEADLSAAERRLENSSEALDELALEDESVWIRSGEVFARMTSDGAQQWIEGLRRELESATKGIRESLATMRAEMTTIKATLYAKFGNNINLEYDDDDEAVERRKALRRSAILGVTLALESKHKNSSILLTQFFQSLSLSLIHCQRKPNTKQSAGDERKAEHREDREEDVDNPFSLSIRAFSQSLATFAAETQAVAKASILCSFRASCPPKRSFGEFLSALLVERKGRKGCRRPSQH</sequence>
<comment type="subunit">
    <text evidence="2">Heterohexamer of two PFD-alpha type and four PFD-beta type subunits.</text>
</comment>
<dbReference type="Pfam" id="PF01920">
    <property type="entry name" value="Prefoldin_2"/>
    <property type="match status" value="1"/>
</dbReference>
<evidence type="ECO:0000256" key="1">
    <source>
        <dbReference type="ARBA" id="ARBA00008045"/>
    </source>
</evidence>
<dbReference type="SUPFAM" id="SSF46579">
    <property type="entry name" value="Prefoldin"/>
    <property type="match status" value="1"/>
</dbReference>
<keyword evidence="7" id="KW-1185">Reference proteome</keyword>
<evidence type="ECO:0000256" key="5">
    <source>
        <dbReference type="SAM" id="MobiDB-lite"/>
    </source>
</evidence>
<protein>
    <submittedName>
        <fullName evidence="6">Uncharacterized protein</fullName>
    </submittedName>
</protein>
<dbReference type="InterPro" id="IPR002777">
    <property type="entry name" value="PFD_beta-like"/>
</dbReference>
<dbReference type="InterPro" id="IPR016661">
    <property type="entry name" value="PFDN4"/>
</dbReference>
<dbReference type="GO" id="GO:0005737">
    <property type="term" value="C:cytoplasm"/>
    <property type="evidence" value="ECO:0007669"/>
    <property type="project" value="TreeGrafter"/>
</dbReference>
<feature type="coiled-coil region" evidence="4">
    <location>
        <begin position="20"/>
        <end position="61"/>
    </location>
</feature>
<keyword evidence="4" id="KW-0175">Coiled coil</keyword>
<dbReference type="PANTHER" id="PTHR21100">
    <property type="entry name" value="PREFOLDIN SUBUNIT 4"/>
    <property type="match status" value="1"/>
</dbReference>
<organism evidence="6">
    <name type="scientific">Oppiella nova</name>
    <dbReference type="NCBI Taxonomy" id="334625"/>
    <lineage>
        <taxon>Eukaryota</taxon>
        <taxon>Metazoa</taxon>
        <taxon>Ecdysozoa</taxon>
        <taxon>Arthropoda</taxon>
        <taxon>Chelicerata</taxon>
        <taxon>Arachnida</taxon>
        <taxon>Acari</taxon>
        <taxon>Acariformes</taxon>
        <taxon>Sarcoptiformes</taxon>
        <taxon>Oribatida</taxon>
        <taxon>Brachypylina</taxon>
        <taxon>Oppioidea</taxon>
        <taxon>Oppiidae</taxon>
        <taxon>Oppiella</taxon>
    </lineage>
</organism>
<evidence type="ECO:0000313" key="7">
    <source>
        <dbReference type="Proteomes" id="UP000728032"/>
    </source>
</evidence>
<dbReference type="AlphaFoldDB" id="A0A7R9LTP7"/>
<feature type="compositionally biased region" description="Basic and acidic residues" evidence="5">
    <location>
        <begin position="189"/>
        <end position="200"/>
    </location>
</feature>
<evidence type="ECO:0000256" key="4">
    <source>
        <dbReference type="SAM" id="Coils"/>
    </source>
</evidence>
<keyword evidence="3" id="KW-0143">Chaperone</keyword>
<gene>
    <name evidence="6" type="ORF">ONB1V03_LOCUS6083</name>
</gene>
<dbReference type="PANTHER" id="PTHR21100:SF9">
    <property type="entry name" value="PREFOLDIN SUBUNIT 4"/>
    <property type="match status" value="1"/>
</dbReference>
<evidence type="ECO:0000313" key="6">
    <source>
        <dbReference type="EMBL" id="CAD7647105.1"/>
    </source>
</evidence>
<name>A0A7R9LTP7_9ACAR</name>
<dbReference type="OrthoDB" id="5817230at2759"/>
<dbReference type="GO" id="GO:0051082">
    <property type="term" value="F:unfolded protein binding"/>
    <property type="evidence" value="ECO:0007669"/>
    <property type="project" value="InterPro"/>
</dbReference>
<dbReference type="EMBL" id="OC917456">
    <property type="protein sequence ID" value="CAD7647105.1"/>
    <property type="molecule type" value="Genomic_DNA"/>
</dbReference>
<dbReference type="GO" id="GO:0006457">
    <property type="term" value="P:protein folding"/>
    <property type="evidence" value="ECO:0007669"/>
    <property type="project" value="InterPro"/>
</dbReference>
<comment type="similarity">
    <text evidence="1">Belongs to the prefoldin subunit beta family.</text>
</comment>
<proteinExistence type="inferred from homology"/>
<dbReference type="EMBL" id="CAJPVJ010002631">
    <property type="protein sequence ID" value="CAG2166567.1"/>
    <property type="molecule type" value="Genomic_DNA"/>
</dbReference>
<reference evidence="6" key="1">
    <citation type="submission" date="2020-11" db="EMBL/GenBank/DDBJ databases">
        <authorList>
            <person name="Tran Van P."/>
        </authorList>
    </citation>
    <scope>NUCLEOTIDE SEQUENCE</scope>
</reference>
<dbReference type="GO" id="GO:0016272">
    <property type="term" value="C:prefoldin complex"/>
    <property type="evidence" value="ECO:0007669"/>
    <property type="project" value="InterPro"/>
</dbReference>
<evidence type="ECO:0000256" key="3">
    <source>
        <dbReference type="ARBA" id="ARBA00023186"/>
    </source>
</evidence>
<accession>A0A7R9LTP7</accession>
<evidence type="ECO:0000256" key="2">
    <source>
        <dbReference type="ARBA" id="ARBA00011695"/>
    </source>
</evidence>